<dbReference type="EMBL" id="JOKH01000003">
    <property type="protein sequence ID" value="KEQ17156.1"/>
    <property type="molecule type" value="Genomic_DNA"/>
</dbReference>
<name>A0A081NFD3_9GAMM</name>
<comment type="caution">
    <text evidence="1">The sequence shown here is derived from an EMBL/GenBank/DDBJ whole genome shotgun (WGS) entry which is preliminary data.</text>
</comment>
<dbReference type="OrthoDB" id="5608878at2"/>
<organism evidence="1 2">
    <name type="scientific">Endozoicomonas numazuensis</name>
    <dbReference type="NCBI Taxonomy" id="1137799"/>
    <lineage>
        <taxon>Bacteria</taxon>
        <taxon>Pseudomonadati</taxon>
        <taxon>Pseudomonadota</taxon>
        <taxon>Gammaproteobacteria</taxon>
        <taxon>Oceanospirillales</taxon>
        <taxon>Endozoicomonadaceae</taxon>
        <taxon>Endozoicomonas</taxon>
    </lineage>
</organism>
<evidence type="ECO:0000313" key="1">
    <source>
        <dbReference type="EMBL" id="KEQ17156.1"/>
    </source>
</evidence>
<gene>
    <name evidence="1" type="ORF">GZ78_14965</name>
</gene>
<dbReference type="RefSeq" id="WP_034837099.1">
    <property type="nucleotide sequence ID" value="NZ_JOKH01000003.1"/>
</dbReference>
<dbReference type="Proteomes" id="UP000028073">
    <property type="component" value="Unassembled WGS sequence"/>
</dbReference>
<reference evidence="1 2" key="1">
    <citation type="submission" date="2014-06" db="EMBL/GenBank/DDBJ databases">
        <title>Whole Genome Sequences of Three Symbiotic Endozoicomonas Bacteria.</title>
        <authorList>
            <person name="Neave M.J."/>
            <person name="Apprill A."/>
            <person name="Voolstra C.R."/>
        </authorList>
    </citation>
    <scope>NUCLEOTIDE SEQUENCE [LARGE SCALE GENOMIC DNA]</scope>
    <source>
        <strain evidence="1 2">DSM 25634</strain>
    </source>
</reference>
<keyword evidence="2" id="KW-1185">Reference proteome</keyword>
<accession>A0A081NFD3</accession>
<dbReference type="eggNOG" id="ENOG5033P5M">
    <property type="taxonomic scope" value="Bacteria"/>
</dbReference>
<protein>
    <submittedName>
        <fullName evidence="1">Uncharacterized protein</fullName>
    </submittedName>
</protein>
<sequence>MRQKFQILPEEQPLIEAAIKLGDWLGKQKSVTKQQKQIIKDLQYALSNLPDSAPGVSGSYGFSVCDKAVSTWNGEMPVPTGKFQEWCVYYSSGNNNDESIREYCVLEIFSIYSPYPEQHFDDLAGVSKELGLYRATTESKGGICSEDHEVILDWIESVSDPEQFLVEGVDFKIEILD</sequence>
<dbReference type="AlphaFoldDB" id="A0A081NFD3"/>
<proteinExistence type="predicted"/>
<evidence type="ECO:0000313" key="2">
    <source>
        <dbReference type="Proteomes" id="UP000028073"/>
    </source>
</evidence>